<sequence length="51" mass="5431">MTAAGPMFALAAKCGYYIVSDPQTKEVIAVVEAGDEPEARQFFAAVPLRAE</sequence>
<dbReference type="Proteomes" id="UP000701702">
    <property type="component" value="Unassembled WGS sequence"/>
</dbReference>
<proteinExistence type="predicted"/>
<organism evidence="1 2">
    <name type="scientific">Cupriavidus pinatubonensis</name>
    <dbReference type="NCBI Taxonomy" id="248026"/>
    <lineage>
        <taxon>Bacteria</taxon>
        <taxon>Pseudomonadati</taxon>
        <taxon>Pseudomonadota</taxon>
        <taxon>Betaproteobacteria</taxon>
        <taxon>Burkholderiales</taxon>
        <taxon>Burkholderiaceae</taxon>
        <taxon>Cupriavidus</taxon>
    </lineage>
</organism>
<accession>A0ABN7ZNG2</accession>
<keyword evidence="2" id="KW-1185">Reference proteome</keyword>
<dbReference type="EMBL" id="CAJZAF010000073">
    <property type="protein sequence ID" value="CAG9187468.1"/>
    <property type="molecule type" value="Genomic_DNA"/>
</dbReference>
<evidence type="ECO:0000313" key="1">
    <source>
        <dbReference type="EMBL" id="CAG9187468.1"/>
    </source>
</evidence>
<name>A0ABN7ZNG2_9BURK</name>
<evidence type="ECO:0000313" key="2">
    <source>
        <dbReference type="Proteomes" id="UP000701702"/>
    </source>
</evidence>
<gene>
    <name evidence="1" type="ORF">LMG23994_06913</name>
</gene>
<comment type="caution">
    <text evidence="1">The sequence shown here is derived from an EMBL/GenBank/DDBJ whole genome shotgun (WGS) entry which is preliminary data.</text>
</comment>
<reference evidence="1 2" key="1">
    <citation type="submission" date="2021-08" db="EMBL/GenBank/DDBJ databases">
        <authorList>
            <person name="Peeters C."/>
        </authorList>
    </citation>
    <scope>NUCLEOTIDE SEQUENCE [LARGE SCALE GENOMIC DNA]</scope>
    <source>
        <strain evidence="1 2">LMG 23994</strain>
    </source>
</reference>
<protein>
    <submittedName>
        <fullName evidence="1">Uncharacterized protein</fullName>
    </submittedName>
</protein>